<keyword evidence="3" id="KW-1185">Reference proteome</keyword>
<dbReference type="EMBL" id="FMYQ01000003">
    <property type="protein sequence ID" value="SDB98679.1"/>
    <property type="molecule type" value="Genomic_DNA"/>
</dbReference>
<feature type="compositionally biased region" description="Basic and acidic residues" evidence="1">
    <location>
        <begin position="199"/>
        <end position="215"/>
    </location>
</feature>
<dbReference type="STRING" id="416944.SAMN05421548_103171"/>
<dbReference type="Proteomes" id="UP000198908">
    <property type="component" value="Unassembled WGS sequence"/>
</dbReference>
<evidence type="ECO:0000313" key="3">
    <source>
        <dbReference type="Proteomes" id="UP000198908"/>
    </source>
</evidence>
<name>A0A1G6HWJ8_9BURK</name>
<dbReference type="AlphaFoldDB" id="A0A1G6HWJ8"/>
<feature type="region of interest" description="Disordered" evidence="1">
    <location>
        <begin position="157"/>
        <end position="333"/>
    </location>
</feature>
<sequence length="333" mass="36889">MFRCPPKTLTTSRFSAVSPLARFCAPAGVARRFTALGAICTIALSFGASVPALAQTVGVPGPLDLQGAPAVQAAPAGNAPLAASDVAGAPGAQTSQQNDFDARQQVLDRRTAENNYQFAVAQHNCYSTFFVNHCIGKARDKMRVVQADIRREQLALDDEKRTAHAQQRDQQAALQRAQDEANAPQRAANEAASAQAYEQKQRQHALDQAQREAEAPQRAANEQAYQEKQRQHALAQAQREGGQSQRDANQAAYDQKQANYQKQLDEARRQGEQKAQERADKAQRFQQKQEDAARHKADVEERQKQAAGKAQEKQQQELQQQQQLKQQQQQQDQ</sequence>
<reference evidence="3" key="1">
    <citation type="submission" date="2016-09" db="EMBL/GenBank/DDBJ databases">
        <authorList>
            <person name="Varghese N."/>
            <person name="Submissions S."/>
        </authorList>
    </citation>
    <scope>NUCLEOTIDE SEQUENCE [LARGE SCALE GENOMIC DNA]</scope>
    <source>
        <strain evidence="3">TNe-862</strain>
    </source>
</reference>
<evidence type="ECO:0000313" key="2">
    <source>
        <dbReference type="EMBL" id="SDB98679.1"/>
    </source>
</evidence>
<proteinExistence type="predicted"/>
<gene>
    <name evidence="2" type="ORF">SAMN05421548_103171</name>
</gene>
<feature type="compositionally biased region" description="Basic and acidic residues" evidence="1">
    <location>
        <begin position="263"/>
        <end position="315"/>
    </location>
</feature>
<organism evidence="2 3">
    <name type="scientific">Paraburkholderia lycopersici</name>
    <dbReference type="NCBI Taxonomy" id="416944"/>
    <lineage>
        <taxon>Bacteria</taxon>
        <taxon>Pseudomonadati</taxon>
        <taxon>Pseudomonadota</taxon>
        <taxon>Betaproteobacteria</taxon>
        <taxon>Burkholderiales</taxon>
        <taxon>Burkholderiaceae</taxon>
        <taxon>Paraburkholderia</taxon>
    </lineage>
</organism>
<protein>
    <submittedName>
        <fullName evidence="2">Uncharacterized protein</fullName>
    </submittedName>
</protein>
<dbReference type="RefSeq" id="WP_425434069.1">
    <property type="nucleotide sequence ID" value="NZ_FMYQ01000003.1"/>
</dbReference>
<evidence type="ECO:0000256" key="1">
    <source>
        <dbReference type="SAM" id="MobiDB-lite"/>
    </source>
</evidence>
<feature type="compositionally biased region" description="Low complexity" evidence="1">
    <location>
        <begin position="164"/>
        <end position="198"/>
    </location>
</feature>
<feature type="compositionally biased region" description="Low complexity" evidence="1">
    <location>
        <begin position="316"/>
        <end position="333"/>
    </location>
</feature>
<accession>A0A1G6HWJ8</accession>